<keyword evidence="1" id="KW-0812">Transmembrane</keyword>
<keyword evidence="1" id="KW-0472">Membrane</keyword>
<protein>
    <submittedName>
        <fullName evidence="2">Uncharacterized protein</fullName>
    </submittedName>
</protein>
<evidence type="ECO:0000256" key="1">
    <source>
        <dbReference type="SAM" id="Phobius"/>
    </source>
</evidence>
<gene>
    <name evidence="2" type="ORF">SVIM_LOCUS319961</name>
</gene>
<dbReference type="EMBL" id="CAADRP010001707">
    <property type="protein sequence ID" value="VFU48644.1"/>
    <property type="molecule type" value="Genomic_DNA"/>
</dbReference>
<accession>A0A6N2M4K7</accession>
<dbReference type="AlphaFoldDB" id="A0A6N2M4K7"/>
<organism evidence="2">
    <name type="scientific">Salix viminalis</name>
    <name type="common">Common osier</name>
    <name type="synonym">Basket willow</name>
    <dbReference type="NCBI Taxonomy" id="40686"/>
    <lineage>
        <taxon>Eukaryota</taxon>
        <taxon>Viridiplantae</taxon>
        <taxon>Streptophyta</taxon>
        <taxon>Embryophyta</taxon>
        <taxon>Tracheophyta</taxon>
        <taxon>Spermatophyta</taxon>
        <taxon>Magnoliopsida</taxon>
        <taxon>eudicotyledons</taxon>
        <taxon>Gunneridae</taxon>
        <taxon>Pentapetalae</taxon>
        <taxon>rosids</taxon>
        <taxon>fabids</taxon>
        <taxon>Malpighiales</taxon>
        <taxon>Salicaceae</taxon>
        <taxon>Saliceae</taxon>
        <taxon>Salix</taxon>
    </lineage>
</organism>
<reference evidence="2" key="1">
    <citation type="submission" date="2019-03" db="EMBL/GenBank/DDBJ databases">
        <authorList>
            <person name="Mank J."/>
            <person name="Almeida P."/>
        </authorList>
    </citation>
    <scope>NUCLEOTIDE SEQUENCE</scope>
    <source>
        <strain evidence="2">78183</strain>
    </source>
</reference>
<proteinExistence type="predicted"/>
<evidence type="ECO:0000313" key="2">
    <source>
        <dbReference type="EMBL" id="VFU48644.1"/>
    </source>
</evidence>
<name>A0A6N2M4K7_SALVM</name>
<feature type="transmembrane region" description="Helical" evidence="1">
    <location>
        <begin position="28"/>
        <end position="52"/>
    </location>
</feature>
<sequence length="68" mass="7603">MTLPRVPPPPTSPSFLQFVFPTYPSLHFFASLVSLFPLTLRLLFFIPLAAIASKIPNPPNRWLSAIPL</sequence>
<keyword evidence="1" id="KW-1133">Transmembrane helix</keyword>